<evidence type="ECO:0000313" key="1">
    <source>
        <dbReference type="EMBL" id="KGF65589.1"/>
    </source>
</evidence>
<sequence length="99" mass="11398">MTRRGNAVERPERETRLKEATKDLRLAIRCIRELSKTPGISKTVWDAAWQWQDESHKRWRHELDEVGRLSSITTATSDLVQARRVDEVLSQIPATSSGK</sequence>
<accession>A0A9X0EGY1</accession>
<dbReference type="AlphaFoldDB" id="A0A9X0EGY1"/>
<comment type="caution">
    <text evidence="1">The sequence shown here is derived from an EMBL/GenBank/DDBJ whole genome shotgun (WGS) entry which is preliminary data.</text>
</comment>
<evidence type="ECO:0000313" key="2">
    <source>
        <dbReference type="Proteomes" id="UP000029719"/>
    </source>
</evidence>
<organism evidence="1 2">
    <name type="scientific">Pseudomonas lutea</name>
    <dbReference type="NCBI Taxonomy" id="243924"/>
    <lineage>
        <taxon>Bacteria</taxon>
        <taxon>Pseudomonadati</taxon>
        <taxon>Pseudomonadota</taxon>
        <taxon>Gammaproteobacteria</taxon>
        <taxon>Pseudomonadales</taxon>
        <taxon>Pseudomonadaceae</taxon>
        <taxon>Pseudomonas</taxon>
    </lineage>
</organism>
<reference evidence="1 2" key="1">
    <citation type="submission" date="2014-09" db="EMBL/GenBank/DDBJ databases">
        <title>Genome sequence of Pseudomonas lutea strain DSM 17257T.</title>
        <authorList>
            <person name="Kwak Y."/>
            <person name="Shin J.-H."/>
        </authorList>
    </citation>
    <scope>NUCLEOTIDE SEQUENCE [LARGE SCALE GENOMIC DNA]</scope>
    <source>
        <strain evidence="1 2">DSM 17257</strain>
    </source>
</reference>
<proteinExistence type="predicted"/>
<dbReference type="Proteomes" id="UP000029719">
    <property type="component" value="Unassembled WGS sequence"/>
</dbReference>
<gene>
    <name evidence="1" type="ORF">LT42_06615</name>
</gene>
<name>A0A9X0EGY1_9PSED</name>
<dbReference type="EMBL" id="JRMB01000001">
    <property type="protein sequence ID" value="KGF65589.1"/>
    <property type="molecule type" value="Genomic_DNA"/>
</dbReference>
<protein>
    <submittedName>
        <fullName evidence="1">Uncharacterized protein</fullName>
    </submittedName>
</protein>